<keyword evidence="6" id="KW-1185">Reference proteome</keyword>
<dbReference type="EMBL" id="MTKT01003953">
    <property type="protein sequence ID" value="OWM73296.1"/>
    <property type="molecule type" value="Genomic_DNA"/>
</dbReference>
<dbReference type="InterPro" id="IPR035513">
    <property type="entry name" value="Invertase/methylesterase_inhib"/>
</dbReference>
<sequence>MEVALCSLATFPLVPLVLLLLQLIVATATISAATTWSTNASEHFIKSACSKAAYTELCESSLLPHTATINSNPSELIKTAMTVYESNLQAALHDAIKARDAARSKYYQSPTRENAKALHSTSMEVVRWVSNRVPEMKEIIGKGTPKS</sequence>
<feature type="chain" id="PRO_5014071713" description="Pectinesterase inhibitor domain-containing protein" evidence="1">
    <location>
        <begin position="29"/>
        <end position="147"/>
    </location>
</feature>
<evidence type="ECO:0000313" key="5">
    <source>
        <dbReference type="Proteomes" id="UP000197138"/>
    </source>
</evidence>
<dbReference type="Pfam" id="PF04043">
    <property type="entry name" value="PMEI"/>
    <property type="match status" value="1"/>
</dbReference>
<dbReference type="GO" id="GO:0004857">
    <property type="term" value="F:enzyme inhibitor activity"/>
    <property type="evidence" value="ECO:0007669"/>
    <property type="project" value="InterPro"/>
</dbReference>
<protein>
    <recommendedName>
        <fullName evidence="2">Pectinesterase inhibitor domain-containing protein</fullName>
    </recommendedName>
</protein>
<dbReference type="NCBIfam" id="TIGR01614">
    <property type="entry name" value="PME_inhib"/>
    <property type="match status" value="1"/>
</dbReference>
<dbReference type="Proteomes" id="UP000197138">
    <property type="component" value="Unassembled WGS sequence"/>
</dbReference>
<dbReference type="AlphaFoldDB" id="A0A218WKX5"/>
<evidence type="ECO:0000313" key="6">
    <source>
        <dbReference type="Proteomes" id="UP000233551"/>
    </source>
</evidence>
<feature type="domain" description="Pectinesterase inhibitor" evidence="2">
    <location>
        <begin position="44"/>
        <end position="118"/>
    </location>
</feature>
<evidence type="ECO:0000313" key="4">
    <source>
        <dbReference type="EMBL" id="PKI55688.1"/>
    </source>
</evidence>
<organism evidence="3 5">
    <name type="scientific">Punica granatum</name>
    <name type="common">Pomegranate</name>
    <dbReference type="NCBI Taxonomy" id="22663"/>
    <lineage>
        <taxon>Eukaryota</taxon>
        <taxon>Viridiplantae</taxon>
        <taxon>Streptophyta</taxon>
        <taxon>Embryophyta</taxon>
        <taxon>Tracheophyta</taxon>
        <taxon>Spermatophyta</taxon>
        <taxon>Magnoliopsida</taxon>
        <taxon>eudicotyledons</taxon>
        <taxon>Gunneridae</taxon>
        <taxon>Pentapetalae</taxon>
        <taxon>rosids</taxon>
        <taxon>malvids</taxon>
        <taxon>Myrtales</taxon>
        <taxon>Lythraceae</taxon>
        <taxon>Punica</taxon>
    </lineage>
</organism>
<reference evidence="4 6" key="3">
    <citation type="submission" date="2017-11" db="EMBL/GenBank/DDBJ databases">
        <title>De-novo sequencing of pomegranate (Punica granatum L.) genome.</title>
        <authorList>
            <person name="Akparov Z."/>
            <person name="Amiraslanov A."/>
            <person name="Hajiyeva S."/>
            <person name="Abbasov M."/>
            <person name="Kaur K."/>
            <person name="Hamwieh A."/>
            <person name="Solovyev V."/>
            <person name="Salamov A."/>
            <person name="Braich B."/>
            <person name="Kosarev P."/>
            <person name="Mahmoud A."/>
            <person name="Hajiyev E."/>
            <person name="Babayeva S."/>
            <person name="Izzatullayeva V."/>
            <person name="Mammadov A."/>
            <person name="Mammadov A."/>
            <person name="Sharifova S."/>
            <person name="Ojaghi J."/>
            <person name="Eynullazada K."/>
            <person name="Bayramov B."/>
            <person name="Abdulazimova A."/>
            <person name="Shahmuradov I."/>
        </authorList>
    </citation>
    <scope>NUCLEOTIDE SEQUENCE [LARGE SCALE GENOMIC DNA]</scope>
    <source>
        <strain evidence="4">AG2017</strain>
        <strain evidence="6">cv. AG2017</strain>
        <tissue evidence="4">Leaf</tissue>
    </source>
</reference>
<gene>
    <name evidence="3" type="ORF">CDL15_Pgr001410</name>
    <name evidence="4" type="ORF">CRG98_023904</name>
</gene>
<feature type="signal peptide" evidence="1">
    <location>
        <begin position="1"/>
        <end position="28"/>
    </location>
</feature>
<name>A0A218WKX5_PUNGR</name>
<dbReference type="EMBL" id="PGOL01001681">
    <property type="protein sequence ID" value="PKI55688.1"/>
    <property type="molecule type" value="Genomic_DNA"/>
</dbReference>
<dbReference type="SUPFAM" id="SSF101148">
    <property type="entry name" value="Plant invertase/pectin methylesterase inhibitor"/>
    <property type="match status" value="1"/>
</dbReference>
<evidence type="ECO:0000313" key="3">
    <source>
        <dbReference type="EMBL" id="OWM73296.1"/>
    </source>
</evidence>
<dbReference type="Proteomes" id="UP000233551">
    <property type="component" value="Unassembled WGS sequence"/>
</dbReference>
<accession>A0A218WKX5</accession>
<reference evidence="3" key="2">
    <citation type="submission" date="2017-06" db="EMBL/GenBank/DDBJ databases">
        <title>The pomegranate genome and the genomics of punicalagin biosynthesis.</title>
        <authorList>
            <person name="Xu C."/>
        </authorList>
    </citation>
    <scope>NUCLEOTIDE SEQUENCE [LARGE SCALE GENOMIC DNA]</scope>
    <source>
        <tissue evidence="3">Fresh leaf</tissue>
    </source>
</reference>
<proteinExistence type="predicted"/>
<reference evidence="5" key="1">
    <citation type="journal article" date="2017" name="Plant J.">
        <title>The pomegranate (Punica granatum L.) genome and the genomics of punicalagin biosynthesis.</title>
        <authorList>
            <person name="Qin G."/>
            <person name="Xu C."/>
            <person name="Ming R."/>
            <person name="Tang H."/>
            <person name="Guyot R."/>
            <person name="Kramer E.M."/>
            <person name="Hu Y."/>
            <person name="Yi X."/>
            <person name="Qi Y."/>
            <person name="Xu X."/>
            <person name="Gao Z."/>
            <person name="Pan H."/>
            <person name="Jian J."/>
            <person name="Tian Y."/>
            <person name="Yue Z."/>
            <person name="Xu Y."/>
        </authorList>
    </citation>
    <scope>NUCLEOTIDE SEQUENCE [LARGE SCALE GENOMIC DNA]</scope>
    <source>
        <strain evidence="5">cv. Dabenzi</strain>
    </source>
</reference>
<dbReference type="InterPro" id="IPR006501">
    <property type="entry name" value="Pectinesterase_inhib_dom"/>
</dbReference>
<dbReference type="Gene3D" id="1.20.140.40">
    <property type="entry name" value="Invertase/pectin methylesterase inhibitor family protein"/>
    <property type="match status" value="1"/>
</dbReference>
<keyword evidence="1" id="KW-0732">Signal</keyword>
<comment type="caution">
    <text evidence="3">The sequence shown here is derived from an EMBL/GenBank/DDBJ whole genome shotgun (WGS) entry which is preliminary data.</text>
</comment>
<evidence type="ECO:0000259" key="2">
    <source>
        <dbReference type="Pfam" id="PF04043"/>
    </source>
</evidence>
<evidence type="ECO:0000256" key="1">
    <source>
        <dbReference type="SAM" id="SignalP"/>
    </source>
</evidence>